<sequence>MQSAFIVFTVSFSPTFLTLCPIRLARVHFFRSALQPQTIHPYISSTHPAQVWRNVHIYYPYLYFRLPHRYKLQYIMSCHSIPSPFPSKCPWIKSTGGSSPPITSNLKLIGVYPHI</sequence>
<keyword evidence="2" id="KW-1185">Reference proteome</keyword>
<evidence type="ECO:0000313" key="1">
    <source>
        <dbReference type="EMBL" id="KIM41723.1"/>
    </source>
</evidence>
<evidence type="ECO:0000313" key="2">
    <source>
        <dbReference type="Proteomes" id="UP000053424"/>
    </source>
</evidence>
<dbReference type="AlphaFoldDB" id="A0A0C2XVQ7"/>
<dbReference type="HOGENOM" id="CLU_2109333_0_0_1"/>
<dbReference type="EMBL" id="KN831779">
    <property type="protein sequence ID" value="KIM41723.1"/>
    <property type="molecule type" value="Genomic_DNA"/>
</dbReference>
<protein>
    <submittedName>
        <fullName evidence="1">Uncharacterized protein</fullName>
    </submittedName>
</protein>
<reference evidence="2" key="2">
    <citation type="submission" date="2015-01" db="EMBL/GenBank/DDBJ databases">
        <title>Evolutionary Origins and Diversification of the Mycorrhizal Mutualists.</title>
        <authorList>
            <consortium name="DOE Joint Genome Institute"/>
            <consortium name="Mycorrhizal Genomics Consortium"/>
            <person name="Kohler A."/>
            <person name="Kuo A."/>
            <person name="Nagy L.G."/>
            <person name="Floudas D."/>
            <person name="Copeland A."/>
            <person name="Barry K.W."/>
            <person name="Cichocki N."/>
            <person name="Veneault-Fourrey C."/>
            <person name="LaButti K."/>
            <person name="Lindquist E.A."/>
            <person name="Lipzen A."/>
            <person name="Lundell T."/>
            <person name="Morin E."/>
            <person name="Murat C."/>
            <person name="Riley R."/>
            <person name="Ohm R."/>
            <person name="Sun H."/>
            <person name="Tunlid A."/>
            <person name="Henrissat B."/>
            <person name="Grigoriev I.V."/>
            <person name="Hibbett D.S."/>
            <person name="Martin F."/>
        </authorList>
    </citation>
    <scope>NUCLEOTIDE SEQUENCE [LARGE SCALE GENOMIC DNA]</scope>
    <source>
        <strain evidence="2">h7</strain>
    </source>
</reference>
<accession>A0A0C2XVQ7</accession>
<organism evidence="1 2">
    <name type="scientific">Hebeloma cylindrosporum</name>
    <dbReference type="NCBI Taxonomy" id="76867"/>
    <lineage>
        <taxon>Eukaryota</taxon>
        <taxon>Fungi</taxon>
        <taxon>Dikarya</taxon>
        <taxon>Basidiomycota</taxon>
        <taxon>Agaricomycotina</taxon>
        <taxon>Agaricomycetes</taxon>
        <taxon>Agaricomycetidae</taxon>
        <taxon>Agaricales</taxon>
        <taxon>Agaricineae</taxon>
        <taxon>Hymenogastraceae</taxon>
        <taxon>Hebeloma</taxon>
    </lineage>
</organism>
<proteinExistence type="predicted"/>
<reference evidence="1 2" key="1">
    <citation type="submission" date="2014-04" db="EMBL/GenBank/DDBJ databases">
        <authorList>
            <consortium name="DOE Joint Genome Institute"/>
            <person name="Kuo A."/>
            <person name="Gay G."/>
            <person name="Dore J."/>
            <person name="Kohler A."/>
            <person name="Nagy L.G."/>
            <person name="Floudas D."/>
            <person name="Copeland A."/>
            <person name="Barry K.W."/>
            <person name="Cichocki N."/>
            <person name="Veneault-Fourrey C."/>
            <person name="LaButti K."/>
            <person name="Lindquist E.A."/>
            <person name="Lipzen A."/>
            <person name="Lundell T."/>
            <person name="Morin E."/>
            <person name="Murat C."/>
            <person name="Sun H."/>
            <person name="Tunlid A."/>
            <person name="Henrissat B."/>
            <person name="Grigoriev I.V."/>
            <person name="Hibbett D.S."/>
            <person name="Martin F."/>
            <person name="Nordberg H.P."/>
            <person name="Cantor M.N."/>
            <person name="Hua S.X."/>
        </authorList>
    </citation>
    <scope>NUCLEOTIDE SEQUENCE [LARGE SCALE GENOMIC DNA]</scope>
    <source>
        <strain evidence="2">h7</strain>
    </source>
</reference>
<name>A0A0C2XVQ7_HEBCY</name>
<gene>
    <name evidence="1" type="ORF">M413DRAFT_136769</name>
</gene>
<dbReference type="Proteomes" id="UP000053424">
    <property type="component" value="Unassembled WGS sequence"/>
</dbReference>